<proteinExistence type="predicted"/>
<dbReference type="Gene3D" id="3.30.420.10">
    <property type="entry name" value="Ribonuclease H-like superfamily/Ribonuclease H"/>
    <property type="match status" value="1"/>
</dbReference>
<dbReference type="AlphaFoldDB" id="A0A9R1WWL5"/>
<dbReference type="Proteomes" id="UP000235145">
    <property type="component" value="Unassembled WGS sequence"/>
</dbReference>
<keyword evidence="4" id="KW-1185">Reference proteome</keyword>
<gene>
    <name evidence="3" type="ORF">LSAT_V11C800398880</name>
</gene>
<keyword evidence="1" id="KW-1133">Transmembrane helix</keyword>
<feature type="transmembrane region" description="Helical" evidence="1">
    <location>
        <begin position="73"/>
        <end position="92"/>
    </location>
</feature>
<reference evidence="3 4" key="1">
    <citation type="journal article" date="2017" name="Nat. Commun.">
        <title>Genome assembly with in vitro proximity ligation data and whole-genome triplication in lettuce.</title>
        <authorList>
            <person name="Reyes-Chin-Wo S."/>
            <person name="Wang Z."/>
            <person name="Yang X."/>
            <person name="Kozik A."/>
            <person name="Arikit S."/>
            <person name="Song C."/>
            <person name="Xia L."/>
            <person name="Froenicke L."/>
            <person name="Lavelle D.O."/>
            <person name="Truco M.J."/>
            <person name="Xia R."/>
            <person name="Zhu S."/>
            <person name="Xu C."/>
            <person name="Xu H."/>
            <person name="Xu X."/>
            <person name="Cox K."/>
            <person name="Korf I."/>
            <person name="Meyers B.C."/>
            <person name="Michelmore R.W."/>
        </authorList>
    </citation>
    <scope>NUCLEOTIDE SEQUENCE [LARGE SCALE GENOMIC DNA]</scope>
    <source>
        <strain evidence="4">cv. Salinas</strain>
        <tissue evidence="3">Seedlings</tissue>
    </source>
</reference>
<name>A0A9R1WWL5_LACSA</name>
<dbReference type="GO" id="GO:0003676">
    <property type="term" value="F:nucleic acid binding"/>
    <property type="evidence" value="ECO:0007669"/>
    <property type="project" value="InterPro"/>
</dbReference>
<evidence type="ECO:0000256" key="1">
    <source>
        <dbReference type="SAM" id="Phobius"/>
    </source>
</evidence>
<keyword evidence="1" id="KW-0812">Transmembrane</keyword>
<dbReference type="Pfam" id="PF13456">
    <property type="entry name" value="RVT_3"/>
    <property type="match status" value="1"/>
</dbReference>
<comment type="caution">
    <text evidence="3">The sequence shown here is derived from an EMBL/GenBank/DDBJ whole genome shotgun (WGS) entry which is preliminary data.</text>
</comment>
<dbReference type="PROSITE" id="PS50879">
    <property type="entry name" value="RNASE_H_1"/>
    <property type="match status" value="1"/>
</dbReference>
<feature type="domain" description="RNase H type-1" evidence="2">
    <location>
        <begin position="1"/>
        <end position="96"/>
    </location>
</feature>
<sequence length="96" mass="10644">MASVLVFLTKGNPGPTGAGAMLRAIDGSLVYCLREGLGVATNNAAEYRVVILGLRYALERGFRHIRVQGDSKLVCMQVYFFFLFYFCFSKSYTTAN</sequence>
<dbReference type="SUPFAM" id="SSF53098">
    <property type="entry name" value="Ribonuclease H-like"/>
    <property type="match status" value="1"/>
</dbReference>
<dbReference type="PANTHER" id="PTHR46387">
    <property type="entry name" value="POLYNUCLEOTIDYL TRANSFERASE, RIBONUCLEASE H-LIKE SUPERFAMILY PROTEIN"/>
    <property type="match status" value="1"/>
</dbReference>
<evidence type="ECO:0000313" key="4">
    <source>
        <dbReference type="Proteomes" id="UP000235145"/>
    </source>
</evidence>
<dbReference type="InterPro" id="IPR036397">
    <property type="entry name" value="RNaseH_sf"/>
</dbReference>
<accession>A0A9R1WWL5</accession>
<dbReference type="EMBL" id="NBSK02000008">
    <property type="protein sequence ID" value="KAJ0190386.1"/>
    <property type="molecule type" value="Genomic_DNA"/>
</dbReference>
<dbReference type="PANTHER" id="PTHR46387:SF40">
    <property type="entry name" value="POLYNUCLEOTIDYL TRANSFERASE, RIBONUCLEASE H-LIKE SUPERFAMILY PROTEIN"/>
    <property type="match status" value="1"/>
</dbReference>
<protein>
    <recommendedName>
        <fullName evidence="2">RNase H type-1 domain-containing protein</fullName>
    </recommendedName>
</protein>
<evidence type="ECO:0000259" key="2">
    <source>
        <dbReference type="PROSITE" id="PS50879"/>
    </source>
</evidence>
<keyword evidence="1" id="KW-0472">Membrane</keyword>
<dbReference type="InterPro" id="IPR012337">
    <property type="entry name" value="RNaseH-like_sf"/>
</dbReference>
<organism evidence="3 4">
    <name type="scientific">Lactuca sativa</name>
    <name type="common">Garden lettuce</name>
    <dbReference type="NCBI Taxonomy" id="4236"/>
    <lineage>
        <taxon>Eukaryota</taxon>
        <taxon>Viridiplantae</taxon>
        <taxon>Streptophyta</taxon>
        <taxon>Embryophyta</taxon>
        <taxon>Tracheophyta</taxon>
        <taxon>Spermatophyta</taxon>
        <taxon>Magnoliopsida</taxon>
        <taxon>eudicotyledons</taxon>
        <taxon>Gunneridae</taxon>
        <taxon>Pentapetalae</taxon>
        <taxon>asterids</taxon>
        <taxon>campanulids</taxon>
        <taxon>Asterales</taxon>
        <taxon>Asteraceae</taxon>
        <taxon>Cichorioideae</taxon>
        <taxon>Cichorieae</taxon>
        <taxon>Lactucinae</taxon>
        <taxon>Lactuca</taxon>
    </lineage>
</organism>
<dbReference type="GO" id="GO:0004523">
    <property type="term" value="F:RNA-DNA hybrid ribonuclease activity"/>
    <property type="evidence" value="ECO:0007669"/>
    <property type="project" value="InterPro"/>
</dbReference>
<evidence type="ECO:0000313" key="3">
    <source>
        <dbReference type="EMBL" id="KAJ0190386.1"/>
    </source>
</evidence>
<dbReference type="InterPro" id="IPR002156">
    <property type="entry name" value="RNaseH_domain"/>
</dbReference>